<sequence length="306" mass="33342">MTFLCRRMKNNIIKGSILVALGSSSYGMLATFVKMAYKEHYTTAEVTISQFTLGVIGLLLLSLFTRNKPQAADTSPKWKSITKLLVAGTSMGLTSVCYYLSVQYIPVSVGIVLLMQTVWMGVILEMIMHKKLPGSRKIVAVLIILAGTVLATNLWAAEIIIDWRGIGWGMLAAMAYTVAVYASNGIALHLPSIKRSLYLVLGGLIIILCIFHASLNADFGFSIFWRWAIVLSLFGTILPPLLFTMGMPLTGVGLGAIIAAVEIPVSVMMAHLLLKEPVNGFQWLGITLILAAVVLMNIEKPKPELK</sequence>
<dbReference type="Gene3D" id="1.10.3730.20">
    <property type="match status" value="1"/>
</dbReference>
<dbReference type="PANTHER" id="PTHR22911:SF137">
    <property type="entry name" value="SOLUTE CARRIER FAMILY 35 MEMBER G2-RELATED"/>
    <property type="match status" value="1"/>
</dbReference>
<dbReference type="EMBL" id="FQUQ01000003">
    <property type="protein sequence ID" value="SHF84156.1"/>
    <property type="molecule type" value="Genomic_DNA"/>
</dbReference>
<evidence type="ECO:0000259" key="2">
    <source>
        <dbReference type="Pfam" id="PF00892"/>
    </source>
</evidence>
<feature type="transmembrane region" description="Helical" evidence="1">
    <location>
        <begin position="107"/>
        <end position="127"/>
    </location>
</feature>
<gene>
    <name evidence="3" type="ORF">SAMN04488522_103853</name>
</gene>
<keyword evidence="1" id="KW-0472">Membrane</keyword>
<feature type="transmembrane region" description="Helical" evidence="1">
    <location>
        <begin position="12"/>
        <end position="35"/>
    </location>
</feature>
<proteinExistence type="predicted"/>
<evidence type="ECO:0000313" key="4">
    <source>
        <dbReference type="Proteomes" id="UP000184287"/>
    </source>
</evidence>
<dbReference type="Proteomes" id="UP000184287">
    <property type="component" value="Unassembled WGS sequence"/>
</dbReference>
<dbReference type="STRING" id="288992.SAMN04488522_103853"/>
<feature type="transmembrane region" description="Helical" evidence="1">
    <location>
        <begin position="223"/>
        <end position="242"/>
    </location>
</feature>
<dbReference type="GO" id="GO:0016020">
    <property type="term" value="C:membrane"/>
    <property type="evidence" value="ECO:0007669"/>
    <property type="project" value="InterPro"/>
</dbReference>
<feature type="transmembrane region" description="Helical" evidence="1">
    <location>
        <begin position="167"/>
        <end position="190"/>
    </location>
</feature>
<dbReference type="InterPro" id="IPR000620">
    <property type="entry name" value="EamA_dom"/>
</dbReference>
<feature type="transmembrane region" description="Helical" evidence="1">
    <location>
        <begin position="197"/>
        <end position="217"/>
    </location>
</feature>
<feature type="transmembrane region" description="Helical" evidence="1">
    <location>
        <begin position="280"/>
        <end position="298"/>
    </location>
</feature>
<feature type="transmembrane region" description="Helical" evidence="1">
    <location>
        <begin position="139"/>
        <end position="161"/>
    </location>
</feature>
<dbReference type="InterPro" id="IPR037185">
    <property type="entry name" value="EmrE-like"/>
</dbReference>
<feature type="transmembrane region" description="Helical" evidence="1">
    <location>
        <begin position="254"/>
        <end position="274"/>
    </location>
</feature>
<keyword evidence="4" id="KW-1185">Reference proteome</keyword>
<dbReference type="SUPFAM" id="SSF103481">
    <property type="entry name" value="Multidrug resistance efflux transporter EmrE"/>
    <property type="match status" value="2"/>
</dbReference>
<dbReference type="PANTHER" id="PTHR22911">
    <property type="entry name" value="ACYL-MALONYL CONDENSING ENZYME-RELATED"/>
    <property type="match status" value="1"/>
</dbReference>
<feature type="domain" description="EamA" evidence="2">
    <location>
        <begin position="14"/>
        <end position="151"/>
    </location>
</feature>
<name>A0A1M5EYC6_9SPHI</name>
<feature type="transmembrane region" description="Helical" evidence="1">
    <location>
        <begin position="47"/>
        <end position="64"/>
    </location>
</feature>
<evidence type="ECO:0000256" key="1">
    <source>
        <dbReference type="SAM" id="Phobius"/>
    </source>
</evidence>
<feature type="domain" description="EamA" evidence="2">
    <location>
        <begin position="164"/>
        <end position="297"/>
    </location>
</feature>
<reference evidence="4" key="1">
    <citation type="submission" date="2016-11" db="EMBL/GenBank/DDBJ databases">
        <authorList>
            <person name="Varghese N."/>
            <person name="Submissions S."/>
        </authorList>
    </citation>
    <scope>NUCLEOTIDE SEQUENCE [LARGE SCALE GENOMIC DNA]</scope>
    <source>
        <strain evidence="4">DSM 16990</strain>
    </source>
</reference>
<feature type="transmembrane region" description="Helical" evidence="1">
    <location>
        <begin position="84"/>
        <end position="101"/>
    </location>
</feature>
<organism evidence="3 4">
    <name type="scientific">Pedobacter caeni</name>
    <dbReference type="NCBI Taxonomy" id="288992"/>
    <lineage>
        <taxon>Bacteria</taxon>
        <taxon>Pseudomonadati</taxon>
        <taxon>Bacteroidota</taxon>
        <taxon>Sphingobacteriia</taxon>
        <taxon>Sphingobacteriales</taxon>
        <taxon>Sphingobacteriaceae</taxon>
        <taxon>Pedobacter</taxon>
    </lineage>
</organism>
<evidence type="ECO:0000313" key="3">
    <source>
        <dbReference type="EMBL" id="SHF84156.1"/>
    </source>
</evidence>
<keyword evidence="1" id="KW-1133">Transmembrane helix</keyword>
<dbReference type="AlphaFoldDB" id="A0A1M5EYC6"/>
<accession>A0A1M5EYC6</accession>
<protein>
    <submittedName>
        <fullName evidence="3">Threonine/homoserine efflux transporter RhtA</fullName>
    </submittedName>
</protein>
<keyword evidence="1" id="KW-0812">Transmembrane</keyword>
<dbReference type="Pfam" id="PF00892">
    <property type="entry name" value="EamA"/>
    <property type="match status" value="2"/>
</dbReference>